<dbReference type="EMBL" id="MCFG01000130">
    <property type="protein sequence ID" value="ORX80973.1"/>
    <property type="molecule type" value="Genomic_DNA"/>
</dbReference>
<keyword evidence="8" id="KW-1185">Reference proteome</keyword>
<keyword evidence="3 5" id="KW-1133">Transmembrane helix</keyword>
<dbReference type="GO" id="GO:0016020">
    <property type="term" value="C:membrane"/>
    <property type="evidence" value="ECO:0007669"/>
    <property type="project" value="UniProtKB-SubCell"/>
</dbReference>
<sequence length="557" mass="65578">MKYILFYTILLFILCAFYGNAIIIEAVAFSRDVNDQVYIPFINDFNNYSKEHNLNITVNLNLLTRLNTTYSITDFGSMVEVLLKKKTTKYDIFFYDNLYTSKYEPYLLDLNEFVPKELLDQYNDDIIAQTCIFNNRLVGIPAKMGFSVLYSNEEYLNKYNKRIPKTWEELLQTAKYIIAEEKKLNNTDLIAYNGLFNDSESGFCSIYEFIYSYRNSVDSPFPEFSSNEAINALEMIKRLKNEIASDDYAEKIKFHFFNFLYGNSTAYEELQKIDDITRIHYISFFDKNSIIGIINSILLIFLILFAGLLIVFLFFENYSPFFEFLPTDFWIILVIGLIIGFSTCVIEFGKLNNQKCNLKLFLLTYSITLVYIPILYKLIINFPEKTKFTIWIFKHKYIFLLFFISIDILIYILMIKYPYNIENIIINDGQNFQRCKMTSIPGHIIVVFNIATKCILYIIILILTFMEWSIIDTYYDVRFISVAIYISTISLTLYFIVDIIQINNFKAYFIIHEYISIVMGISNYILLYGYRVINGFLKGKNLKSLFINEICILNIIL</sequence>
<accession>A0A1Y1X5C0</accession>
<dbReference type="Gene3D" id="3.40.190.10">
    <property type="entry name" value="Periplasmic binding protein-like II"/>
    <property type="match status" value="1"/>
</dbReference>
<evidence type="ECO:0000256" key="5">
    <source>
        <dbReference type="SAM" id="Phobius"/>
    </source>
</evidence>
<keyword evidence="4 5" id="KW-0472">Membrane</keyword>
<evidence type="ECO:0000256" key="3">
    <source>
        <dbReference type="ARBA" id="ARBA00022989"/>
    </source>
</evidence>
<dbReference type="InterPro" id="IPR050490">
    <property type="entry name" value="Bact_solute-bd_prot1"/>
</dbReference>
<evidence type="ECO:0000313" key="7">
    <source>
        <dbReference type="EMBL" id="ORX80973.1"/>
    </source>
</evidence>
<gene>
    <name evidence="7" type="ORF">BCR32DRAFT_268565</name>
</gene>
<dbReference type="InterPro" id="IPR017978">
    <property type="entry name" value="GPCR_3_C"/>
</dbReference>
<dbReference type="OrthoDB" id="2157358at2759"/>
<evidence type="ECO:0000256" key="1">
    <source>
        <dbReference type="ARBA" id="ARBA00004141"/>
    </source>
</evidence>
<feature type="transmembrane region" description="Helical" evidence="5">
    <location>
        <begin position="509"/>
        <end position="530"/>
    </location>
</feature>
<keyword evidence="2 5" id="KW-0812">Transmembrane</keyword>
<feature type="domain" description="G-protein coupled receptors family 3 profile" evidence="6">
    <location>
        <begin position="289"/>
        <end position="506"/>
    </location>
</feature>
<dbReference type="SUPFAM" id="SSF53850">
    <property type="entry name" value="Periplasmic binding protein-like II"/>
    <property type="match status" value="1"/>
</dbReference>
<proteinExistence type="predicted"/>
<dbReference type="PANTHER" id="PTHR43649">
    <property type="entry name" value="ARABINOSE-BINDING PROTEIN-RELATED"/>
    <property type="match status" value="1"/>
</dbReference>
<reference evidence="7 8" key="2">
    <citation type="submission" date="2016-08" db="EMBL/GenBank/DDBJ databases">
        <title>Pervasive Adenine N6-methylation of Active Genes in Fungi.</title>
        <authorList>
            <consortium name="DOE Joint Genome Institute"/>
            <person name="Mondo S.J."/>
            <person name="Dannebaum R.O."/>
            <person name="Kuo R.C."/>
            <person name="Labutti K."/>
            <person name="Haridas S."/>
            <person name="Kuo A."/>
            <person name="Salamov A."/>
            <person name="Ahrendt S.R."/>
            <person name="Lipzen A."/>
            <person name="Sullivan W."/>
            <person name="Andreopoulos W.B."/>
            <person name="Clum A."/>
            <person name="Lindquist E."/>
            <person name="Daum C."/>
            <person name="Ramamoorthy G.K."/>
            <person name="Gryganskyi A."/>
            <person name="Culley D."/>
            <person name="Magnuson J.K."/>
            <person name="James T.Y."/>
            <person name="O'Malley M.A."/>
            <person name="Stajich J.E."/>
            <person name="Spatafora J.W."/>
            <person name="Visel A."/>
            <person name="Grigoriev I.V."/>
        </authorList>
    </citation>
    <scope>NUCLEOTIDE SEQUENCE [LARGE SCALE GENOMIC DNA]</scope>
    <source>
        <strain evidence="7 8">S4</strain>
    </source>
</reference>
<feature type="transmembrane region" description="Helical" evidence="5">
    <location>
        <begin position="440"/>
        <end position="465"/>
    </location>
</feature>
<evidence type="ECO:0000256" key="4">
    <source>
        <dbReference type="ARBA" id="ARBA00023136"/>
    </source>
</evidence>
<protein>
    <recommendedName>
        <fullName evidence="6">G-protein coupled receptors family 3 profile domain-containing protein</fullName>
    </recommendedName>
</protein>
<feature type="transmembrane region" description="Helical" evidence="5">
    <location>
        <begin position="6"/>
        <end position="29"/>
    </location>
</feature>
<comment type="subcellular location">
    <subcellularLocation>
        <location evidence="1">Membrane</location>
        <topology evidence="1">Multi-pass membrane protein</topology>
    </subcellularLocation>
</comment>
<dbReference type="GO" id="GO:0004930">
    <property type="term" value="F:G protein-coupled receptor activity"/>
    <property type="evidence" value="ECO:0007669"/>
    <property type="project" value="InterPro"/>
</dbReference>
<evidence type="ECO:0000313" key="8">
    <source>
        <dbReference type="Proteomes" id="UP000193944"/>
    </source>
</evidence>
<dbReference type="AlphaFoldDB" id="A0A1Y1X5C0"/>
<evidence type="ECO:0000259" key="6">
    <source>
        <dbReference type="Pfam" id="PF00003"/>
    </source>
</evidence>
<feature type="transmembrane region" description="Helical" evidence="5">
    <location>
        <begin position="360"/>
        <end position="379"/>
    </location>
</feature>
<dbReference type="Pfam" id="PF00003">
    <property type="entry name" value="7tm_3"/>
    <property type="match status" value="1"/>
</dbReference>
<name>A0A1Y1X5C0_9FUNG</name>
<organism evidence="7 8">
    <name type="scientific">Anaeromyces robustus</name>
    <dbReference type="NCBI Taxonomy" id="1754192"/>
    <lineage>
        <taxon>Eukaryota</taxon>
        <taxon>Fungi</taxon>
        <taxon>Fungi incertae sedis</taxon>
        <taxon>Chytridiomycota</taxon>
        <taxon>Chytridiomycota incertae sedis</taxon>
        <taxon>Neocallimastigomycetes</taxon>
        <taxon>Neocallimastigales</taxon>
        <taxon>Neocallimastigaceae</taxon>
        <taxon>Anaeromyces</taxon>
    </lineage>
</organism>
<dbReference type="Proteomes" id="UP000193944">
    <property type="component" value="Unassembled WGS sequence"/>
</dbReference>
<feature type="transmembrane region" description="Helical" evidence="5">
    <location>
        <begin position="327"/>
        <end position="348"/>
    </location>
</feature>
<feature type="transmembrane region" description="Helical" evidence="5">
    <location>
        <begin position="477"/>
        <end position="497"/>
    </location>
</feature>
<reference evidence="7 8" key="1">
    <citation type="submission" date="2016-08" db="EMBL/GenBank/DDBJ databases">
        <title>A Parts List for Fungal Cellulosomes Revealed by Comparative Genomics.</title>
        <authorList>
            <consortium name="DOE Joint Genome Institute"/>
            <person name="Haitjema C.H."/>
            <person name="Gilmore S.P."/>
            <person name="Henske J.K."/>
            <person name="Solomon K.V."/>
            <person name="De Groot R."/>
            <person name="Kuo A."/>
            <person name="Mondo S.J."/>
            <person name="Salamov A.A."/>
            <person name="Labutti K."/>
            <person name="Zhao Z."/>
            <person name="Chiniquy J."/>
            <person name="Barry K."/>
            <person name="Brewer H.M."/>
            <person name="Purvine S.O."/>
            <person name="Wright A.T."/>
            <person name="Boxma B."/>
            <person name="Van Alen T."/>
            <person name="Hackstein J.H."/>
            <person name="Baker S.E."/>
            <person name="Grigoriev I.V."/>
            <person name="O'Malley M.A."/>
        </authorList>
    </citation>
    <scope>NUCLEOTIDE SEQUENCE [LARGE SCALE GENOMIC DNA]</scope>
    <source>
        <strain evidence="7 8">S4</strain>
    </source>
</reference>
<comment type="caution">
    <text evidence="7">The sequence shown here is derived from an EMBL/GenBank/DDBJ whole genome shotgun (WGS) entry which is preliminary data.</text>
</comment>
<feature type="transmembrane region" description="Helical" evidence="5">
    <location>
        <begin position="290"/>
        <end position="315"/>
    </location>
</feature>
<evidence type="ECO:0000256" key="2">
    <source>
        <dbReference type="ARBA" id="ARBA00022692"/>
    </source>
</evidence>
<feature type="transmembrane region" description="Helical" evidence="5">
    <location>
        <begin position="399"/>
        <end position="419"/>
    </location>
</feature>